<dbReference type="Pfam" id="PF00689">
    <property type="entry name" value="Cation_ATPase_C"/>
    <property type="match status" value="1"/>
</dbReference>
<dbReference type="InterPro" id="IPR036412">
    <property type="entry name" value="HAD-like_sf"/>
</dbReference>
<feature type="transmembrane region" description="Helical" evidence="9">
    <location>
        <begin position="297"/>
        <end position="326"/>
    </location>
</feature>
<keyword evidence="6" id="KW-1278">Translocase</keyword>
<dbReference type="AlphaFoldDB" id="A0A9Q0JB48"/>
<evidence type="ECO:0000256" key="3">
    <source>
        <dbReference type="ARBA" id="ARBA00022741"/>
    </source>
</evidence>
<dbReference type="Gene3D" id="3.40.50.1000">
    <property type="entry name" value="HAD superfamily/HAD-like"/>
    <property type="match status" value="1"/>
</dbReference>
<evidence type="ECO:0000259" key="10">
    <source>
        <dbReference type="Pfam" id="PF00689"/>
    </source>
</evidence>
<dbReference type="SUPFAM" id="SSF56784">
    <property type="entry name" value="HAD-like"/>
    <property type="match status" value="1"/>
</dbReference>
<dbReference type="InterPro" id="IPR006068">
    <property type="entry name" value="ATPase_P-typ_cation-transptr_C"/>
</dbReference>
<keyword evidence="3" id="KW-0547">Nucleotide-binding</keyword>
<dbReference type="SUPFAM" id="SSF81665">
    <property type="entry name" value="Calcium ATPase, transmembrane domain M"/>
    <property type="match status" value="1"/>
</dbReference>
<dbReference type="Pfam" id="PF08282">
    <property type="entry name" value="Hydrolase_3"/>
    <property type="match status" value="1"/>
</dbReference>
<dbReference type="PRINTS" id="PR00120">
    <property type="entry name" value="HATPASE"/>
</dbReference>
<evidence type="ECO:0000313" key="12">
    <source>
        <dbReference type="Proteomes" id="UP001141552"/>
    </source>
</evidence>
<dbReference type="FunFam" id="1.20.1110.10:FF:000065">
    <property type="entry name" value="Sarcoplasmic/endoplasmic reticulum calcium ATPase 1"/>
    <property type="match status" value="1"/>
</dbReference>
<keyword evidence="8 9" id="KW-0472">Membrane</keyword>
<dbReference type="NCBIfam" id="TIGR01494">
    <property type="entry name" value="ATPase_P-type"/>
    <property type="match status" value="1"/>
</dbReference>
<dbReference type="GO" id="GO:0016020">
    <property type="term" value="C:membrane"/>
    <property type="evidence" value="ECO:0007669"/>
    <property type="project" value="UniProtKB-SubCell"/>
</dbReference>
<comment type="subcellular location">
    <subcellularLocation>
        <location evidence="1">Membrane</location>
        <topology evidence="1">Multi-pass membrane protein</topology>
    </subcellularLocation>
</comment>
<gene>
    <name evidence="11" type="primary">ECA3_1</name>
    <name evidence="11" type="ORF">Tsubulata_014234</name>
</gene>
<organism evidence="11 12">
    <name type="scientific">Turnera subulata</name>
    <dbReference type="NCBI Taxonomy" id="218843"/>
    <lineage>
        <taxon>Eukaryota</taxon>
        <taxon>Viridiplantae</taxon>
        <taxon>Streptophyta</taxon>
        <taxon>Embryophyta</taxon>
        <taxon>Tracheophyta</taxon>
        <taxon>Spermatophyta</taxon>
        <taxon>Magnoliopsida</taxon>
        <taxon>eudicotyledons</taxon>
        <taxon>Gunneridae</taxon>
        <taxon>Pentapetalae</taxon>
        <taxon>rosids</taxon>
        <taxon>fabids</taxon>
        <taxon>Malpighiales</taxon>
        <taxon>Passifloraceae</taxon>
        <taxon>Turnera</taxon>
    </lineage>
</organism>
<dbReference type="PANTHER" id="PTHR42861">
    <property type="entry name" value="CALCIUM-TRANSPORTING ATPASE"/>
    <property type="match status" value="1"/>
</dbReference>
<reference evidence="11" key="2">
    <citation type="journal article" date="2023" name="Plants (Basel)">
        <title>Annotation of the Turnera subulata (Passifloraceae) Draft Genome Reveals the S-Locus Evolved after the Divergence of Turneroideae from Passifloroideae in a Stepwise Manner.</title>
        <authorList>
            <person name="Henning P.M."/>
            <person name="Roalson E.H."/>
            <person name="Mir W."/>
            <person name="McCubbin A.G."/>
            <person name="Shore J.S."/>
        </authorList>
    </citation>
    <scope>NUCLEOTIDE SEQUENCE</scope>
    <source>
        <strain evidence="11">F60SS</strain>
    </source>
</reference>
<accession>A0A9Q0JB48</accession>
<dbReference type="GO" id="GO:0005524">
    <property type="term" value="F:ATP binding"/>
    <property type="evidence" value="ECO:0007669"/>
    <property type="project" value="UniProtKB-KW"/>
</dbReference>
<dbReference type="GO" id="GO:0070588">
    <property type="term" value="P:calcium ion transmembrane transport"/>
    <property type="evidence" value="ECO:0007669"/>
    <property type="project" value="UniProtKB-ARBA"/>
</dbReference>
<protein>
    <submittedName>
        <fullName evidence="11">Calcium-transporting ATPase 3, endoplasmic reticulum-type</fullName>
    </submittedName>
</protein>
<evidence type="ECO:0000256" key="7">
    <source>
        <dbReference type="ARBA" id="ARBA00022989"/>
    </source>
</evidence>
<feature type="domain" description="Cation-transporting P-type ATPase C-terminal" evidence="10">
    <location>
        <begin position="250"/>
        <end position="388"/>
    </location>
</feature>
<dbReference type="InterPro" id="IPR001757">
    <property type="entry name" value="P_typ_ATPase"/>
</dbReference>
<dbReference type="PRINTS" id="PR00119">
    <property type="entry name" value="CATATPASE"/>
</dbReference>
<dbReference type="GO" id="GO:0016887">
    <property type="term" value="F:ATP hydrolysis activity"/>
    <property type="evidence" value="ECO:0007669"/>
    <property type="project" value="InterPro"/>
</dbReference>
<dbReference type="InterPro" id="IPR023298">
    <property type="entry name" value="ATPase_P-typ_TM_dom_sf"/>
</dbReference>
<evidence type="ECO:0000256" key="4">
    <source>
        <dbReference type="ARBA" id="ARBA00022840"/>
    </source>
</evidence>
<evidence type="ECO:0000256" key="1">
    <source>
        <dbReference type="ARBA" id="ARBA00004141"/>
    </source>
</evidence>
<keyword evidence="4" id="KW-0067">ATP-binding</keyword>
<keyword evidence="5" id="KW-0460">Magnesium</keyword>
<dbReference type="EMBL" id="JAKUCV010004729">
    <property type="protein sequence ID" value="KAJ4834330.1"/>
    <property type="molecule type" value="Genomic_DNA"/>
</dbReference>
<name>A0A9Q0JB48_9ROSI</name>
<keyword evidence="7 9" id="KW-1133">Transmembrane helix</keyword>
<dbReference type="Gene3D" id="1.20.1110.10">
    <property type="entry name" value="Calcium-transporting ATPase, transmembrane domain"/>
    <property type="match status" value="1"/>
</dbReference>
<proteinExistence type="predicted"/>
<dbReference type="Proteomes" id="UP001141552">
    <property type="component" value="Unassembled WGS sequence"/>
</dbReference>
<evidence type="ECO:0000256" key="5">
    <source>
        <dbReference type="ARBA" id="ARBA00022842"/>
    </source>
</evidence>
<dbReference type="GO" id="GO:0046873">
    <property type="term" value="F:metal ion transmembrane transporter activity"/>
    <property type="evidence" value="ECO:0007669"/>
    <property type="project" value="UniProtKB-ARBA"/>
</dbReference>
<evidence type="ECO:0000256" key="8">
    <source>
        <dbReference type="ARBA" id="ARBA00023136"/>
    </source>
</evidence>
<evidence type="ECO:0000256" key="6">
    <source>
        <dbReference type="ARBA" id="ARBA00022967"/>
    </source>
</evidence>
<dbReference type="OrthoDB" id="1709287at2759"/>
<reference evidence="11" key="1">
    <citation type="submission" date="2022-02" db="EMBL/GenBank/DDBJ databases">
        <authorList>
            <person name="Henning P.M."/>
            <person name="McCubbin A.G."/>
            <person name="Shore J.S."/>
        </authorList>
    </citation>
    <scope>NUCLEOTIDE SEQUENCE</scope>
    <source>
        <strain evidence="11">F60SS</strain>
        <tissue evidence="11">Leaves</tissue>
    </source>
</reference>
<sequence>MEPEPSNCFGLWATVSWWRWRPAGSGGRQAVAVGAASGCSGSGKRRRRRQRAIFTNALLFFTVGIDCCDSYLCGLRFASQSSATPVTWRLGDSGNGRSDGFRDSLLPLSIRPLMQRRRRHESHGCGGACVLARRDDGSRCVSVKAAPADGPRRRLLCVAMTGDGVNDAPALKKADIGIAMGSGTAVAKSASDMVLADDNFASIVAAVAEGRAIYNNTKQFIRYMISSNIGEVVCIFVAAVLGIPDTLAPVTDGLPATAIGFNKSDCDVMRAKPRKILFHSGFDSRLMQMKQLLVDGYFFRYLVIGDLVYAAYVGLATVAGFVWWYIYASNGPKMAYSELMNFDTCSTRETCYRCSVFDDMHPSTMSMTVLVVVEMFIALNNLSENQSLL</sequence>
<keyword evidence="12" id="KW-1185">Reference proteome</keyword>
<keyword evidence="2 9" id="KW-0812">Transmembrane</keyword>
<evidence type="ECO:0000256" key="9">
    <source>
        <dbReference type="SAM" id="Phobius"/>
    </source>
</evidence>
<comment type="caution">
    <text evidence="11">The sequence shown here is derived from an EMBL/GenBank/DDBJ whole genome shotgun (WGS) entry which is preliminary data.</text>
</comment>
<evidence type="ECO:0000256" key="2">
    <source>
        <dbReference type="ARBA" id="ARBA00022692"/>
    </source>
</evidence>
<evidence type="ECO:0000313" key="11">
    <source>
        <dbReference type="EMBL" id="KAJ4834330.1"/>
    </source>
</evidence>
<dbReference type="InterPro" id="IPR023214">
    <property type="entry name" value="HAD_sf"/>
</dbReference>